<reference evidence="2 5" key="5">
    <citation type="journal article" date="2002" name="Genome Biol.">
        <title>Heterochromatic sequences in a Drosophila whole-genome shotgun assembly.</title>
        <authorList>
            <person name="Hoskins R.A."/>
            <person name="Smith C.D."/>
            <person name="Carlson J.W."/>
            <person name="Carvalho A.B."/>
            <person name="Halpern A."/>
            <person name="Kaminker J.S."/>
            <person name="Kennedy C."/>
            <person name="Mungall C.J."/>
            <person name="Sullivan B.A."/>
            <person name="Sutton G.G."/>
            <person name="Yasuhara J.C."/>
            <person name="Wakimoto B.T."/>
            <person name="Myers E.W."/>
            <person name="Celniker S.E."/>
            <person name="Rubin G.M."/>
            <person name="Karpen G.H."/>
        </authorList>
    </citation>
    <scope>NUCLEOTIDE SEQUENCE [LARGE SCALE GENOMIC DNA]</scope>
    <source>
        <strain evidence="5">Berkeley</strain>
    </source>
</reference>
<dbReference type="PANTHER" id="PTHR21505:SF8">
    <property type="entry name" value="DPT-YFP REPRESSOR BY OVEREXPRESSION, ISOFORM D-RELATED"/>
    <property type="match status" value="1"/>
</dbReference>
<dbReference type="PROSITE" id="PS51029">
    <property type="entry name" value="MADF"/>
    <property type="match status" value="1"/>
</dbReference>
<dbReference type="AGR" id="FB:FBgn0030673"/>
<dbReference type="STRING" id="7227.FBpp0073871"/>
<name>Q9VXR4_DROME</name>
<evidence type="ECO:0000313" key="4">
    <source>
        <dbReference type="FlyBase" id="FBgn0030673"/>
    </source>
</evidence>
<reference evidence="5" key="4">
    <citation type="journal article" date="2002" name="Genome Biol.">
        <title>The transposable elements of the Drosophila melanogaster euchromatin: a genomics perspective.</title>
        <authorList>
            <person name="Kaminker J.S."/>
            <person name="Bergman C.M."/>
            <person name="Kronmiller B."/>
            <person name="Carlson J."/>
            <person name="Svirskas R."/>
            <person name="Patel S."/>
            <person name="Frise E."/>
            <person name="Wheeler D.A."/>
            <person name="Lewis S.E."/>
            <person name="Rubin G.M."/>
            <person name="Ashburner M."/>
            <person name="Celniker S.E."/>
        </authorList>
    </citation>
    <scope>NUCLEOTIDE SEQUENCE [LARGE SCALE GENOMIC DNA]</scope>
    <source>
        <strain evidence="5">Berkeley</strain>
    </source>
</reference>
<dbReference type="VEuPathDB" id="VectorBase:FBgn0030673"/>
<evidence type="ECO:0000313" key="3">
    <source>
        <dbReference type="EMBL" id="ABE73286.1"/>
    </source>
</evidence>
<dbReference type="DNASU" id="32509"/>
<dbReference type="Proteomes" id="UP000000803">
    <property type="component" value="Chromosome X"/>
</dbReference>
<dbReference type="eggNOG" id="ENOG502SDRG">
    <property type="taxonomic scope" value="Eukaryota"/>
</dbReference>
<dbReference type="ExpressionAtlas" id="Q9VXR4">
    <property type="expression patterns" value="baseline and differential"/>
</dbReference>
<organism evidence="2 5">
    <name type="scientific">Drosophila melanogaster</name>
    <name type="common">Fruit fly</name>
    <dbReference type="NCBI Taxonomy" id="7227"/>
    <lineage>
        <taxon>Eukaryota</taxon>
        <taxon>Metazoa</taxon>
        <taxon>Ecdysozoa</taxon>
        <taxon>Arthropoda</taxon>
        <taxon>Hexapoda</taxon>
        <taxon>Insecta</taxon>
        <taxon>Pterygota</taxon>
        <taxon>Neoptera</taxon>
        <taxon>Endopterygota</taxon>
        <taxon>Diptera</taxon>
        <taxon>Brachycera</taxon>
        <taxon>Muscomorpha</taxon>
        <taxon>Ephydroidea</taxon>
        <taxon>Drosophilidae</taxon>
        <taxon>Drosophila</taxon>
        <taxon>Sophophora</taxon>
    </lineage>
</organism>
<dbReference type="InterPro" id="IPR006578">
    <property type="entry name" value="MADF-dom"/>
</dbReference>
<protein>
    <submittedName>
        <fullName evidence="3">IP09718p</fullName>
    </submittedName>
    <submittedName>
        <fullName evidence="2">Uncharacterized protein, isoform A</fullName>
    </submittedName>
</protein>
<sequence length="277" mass="31405">MSKLSDTKIPITEFLEAYRRQPCLYNTLLDSYKNRVSREEAYGAIIRSLKIPQLTVSDIKLKIKSVRTVYSKELRIWMREKELGRTYEPKLFWFRLADSFLRSVSLSHCKRQGKNNSSSAQLTTIKSDETSKLLCTAAADITMSEDALEEEDAEVNGEPEECPLEESRPTASICKDDSTLCLADQPQQEHYSQGCSSSQQLPHTMAQRKSKYITSLDSAGEDDLIIFGQSIASQLRTIPDSYSRSVAKLRIQQVLFEAETGQFQSTEVNSTQLQNTF</sequence>
<reference evidence="5" key="3">
    <citation type="journal article" date="2002" name="Genome Biol.">
        <title>Annotation of the Drosophila melanogaster euchromatic genome: a systematic review.</title>
        <authorList>
            <person name="Misra S."/>
            <person name="Crosby M.A."/>
            <person name="Mungall C.J."/>
            <person name="Matthews B.B."/>
            <person name="Campbell K.S."/>
            <person name="Hradecky P."/>
            <person name="Huang Y."/>
            <person name="Kaminker J.S."/>
            <person name="Millburn G.H."/>
            <person name="Prochnik S.E."/>
            <person name="Smith C.D."/>
            <person name="Tupy J.L."/>
            <person name="Whitfied E.J."/>
            <person name="Bayraktaroglu L."/>
            <person name="Berman B.P."/>
            <person name="Bettencourt B.R."/>
            <person name="Celniker S.E."/>
            <person name="de Grey A.D."/>
            <person name="Drysdale R.A."/>
            <person name="Harris N.L."/>
            <person name="Richter J."/>
            <person name="Russo S."/>
            <person name="Schroeder A.J."/>
            <person name="Shu S.Q."/>
            <person name="Stapleton M."/>
            <person name="Yamada C."/>
            <person name="Ashburner M."/>
            <person name="Gelbart W.M."/>
            <person name="Rubin G.M."/>
            <person name="Lewis S.E."/>
        </authorList>
    </citation>
    <scope>GENOME REANNOTATION</scope>
    <source>
        <strain evidence="5">Berkeley</strain>
    </source>
</reference>
<reference evidence="2" key="11">
    <citation type="journal article" date="2015" name="G3 (Bethesda)">
        <title>Gene Model Annotations for Drosophila melanogaster: Impact of High-Throughput Data.</title>
        <authorList>
            <consortium name="FlyBase Consortium"/>
            <person name="Matthews B.B."/>
            <person name="Dos Santos G."/>
            <person name="Crosby M.A."/>
            <person name="Emmert D.B."/>
            <person name="St Pierre S.E."/>
            <person name="Gramates L.S."/>
            <person name="Zhou P."/>
            <person name="Schroeder A.J."/>
            <person name="Falls K."/>
            <person name="Strelets V."/>
            <person name="Russo S.M."/>
            <person name="Gelbart W.M."/>
            <person name="null"/>
        </authorList>
    </citation>
    <scope>NUCLEOTIDE SEQUENCE</scope>
</reference>
<dbReference type="EMBL" id="BT025115">
    <property type="protein sequence ID" value="ABE73286.1"/>
    <property type="molecule type" value="mRNA"/>
</dbReference>
<dbReference type="Pfam" id="PF10545">
    <property type="entry name" value="MADF_DNA_bdg"/>
    <property type="match status" value="1"/>
</dbReference>
<reference evidence="2 5" key="1">
    <citation type="journal article" date="2000" name="Science">
        <title>The genome sequence of Drosophila melanogaster.</title>
        <authorList>
            <person name="Adams M.D."/>
            <person name="Celniker S.E."/>
            <person name="Holt R.A."/>
            <person name="Evans C.A."/>
            <person name="Gocayne J.D."/>
            <person name="Amanatides P.G."/>
            <person name="Scherer S.E."/>
            <person name="Li P.W."/>
            <person name="Hoskins R.A."/>
            <person name="Galle R.F."/>
            <person name="George R.A."/>
            <person name="Lewis S.E."/>
            <person name="Richards S."/>
            <person name="Ashburner M."/>
            <person name="Henderson S.N."/>
            <person name="Sutton G.G."/>
            <person name="Wortman J.R."/>
            <person name="Yandell M.D."/>
            <person name="Zhang Q."/>
            <person name="Chen L.X."/>
            <person name="Brandon R.C."/>
            <person name="Rogers Y.H."/>
            <person name="Blazej R.G."/>
            <person name="Champe M."/>
            <person name="Pfeiffer B.D."/>
            <person name="Wan K.H."/>
            <person name="Doyle C."/>
            <person name="Baxter E.G."/>
            <person name="Helt G."/>
            <person name="Nelson C.R."/>
            <person name="Gabor G.L."/>
            <person name="Abril J.F."/>
            <person name="Agbayani A."/>
            <person name="An H.J."/>
            <person name="Andrews-Pfannkoch C."/>
            <person name="Baldwin D."/>
            <person name="Ballew R.M."/>
            <person name="Basu A."/>
            <person name="Baxendale J."/>
            <person name="Bayraktaroglu L."/>
            <person name="Beasley E.M."/>
            <person name="Beeson K.Y."/>
            <person name="Benos P.V."/>
            <person name="Berman B.P."/>
            <person name="Bhandari D."/>
            <person name="Bolshakov S."/>
            <person name="Borkova D."/>
            <person name="Botchan M.R."/>
            <person name="Bouck J."/>
            <person name="Brokstein P."/>
            <person name="Brottier P."/>
            <person name="Burtis K.C."/>
            <person name="Busam D.A."/>
            <person name="Butler H."/>
            <person name="Cadieu E."/>
            <person name="Center A."/>
            <person name="Chandra I."/>
            <person name="Cherry J.M."/>
            <person name="Cawley S."/>
            <person name="Dahlke C."/>
            <person name="Davenport L.B."/>
            <person name="Davies P."/>
            <person name="de Pablos B."/>
            <person name="Delcher A."/>
            <person name="Deng Z."/>
            <person name="Mays A.D."/>
            <person name="Dew I."/>
            <person name="Dietz S.M."/>
            <person name="Dodson K."/>
            <person name="Doup L.E."/>
            <person name="Downes M."/>
            <person name="Dugan-Rocha S."/>
            <person name="Dunkov B.C."/>
            <person name="Dunn P."/>
            <person name="Durbin K.J."/>
            <person name="Evangelista C.C."/>
            <person name="Ferraz C."/>
            <person name="Ferriera S."/>
            <person name="Fleischmann W."/>
            <person name="Fosler C."/>
            <person name="Gabrielian A.E."/>
            <person name="Garg N.S."/>
            <person name="Gelbart W.M."/>
            <person name="Glasser K."/>
            <person name="Glodek A."/>
            <person name="Gong F."/>
            <person name="Gorrell J.H."/>
            <person name="Gu Z."/>
            <person name="Guan P."/>
            <person name="Harris M."/>
            <person name="Harris N.L."/>
            <person name="Harvey D."/>
            <person name="Heiman T.J."/>
            <person name="Hernandez J.R."/>
            <person name="Houck J."/>
            <person name="Hostin D."/>
            <person name="Houston K.A."/>
            <person name="Howland T.J."/>
            <person name="Wei M.H."/>
            <person name="Ibegwam C."/>
            <person name="Jalali M."/>
            <person name="Kalush F."/>
            <person name="Karpen G.H."/>
            <person name="Ke Z."/>
            <person name="Kennison J.A."/>
            <person name="Ketchum K.A."/>
            <person name="Kimmel B.E."/>
            <person name="Kodira C.D."/>
            <person name="Kraft C."/>
            <person name="Kravitz S."/>
            <person name="Kulp D."/>
            <person name="Lai Z."/>
            <person name="Lasko P."/>
            <person name="Lei Y."/>
            <person name="Levitsky A.A."/>
            <person name="Li J."/>
            <person name="Li Z."/>
            <person name="Liang Y."/>
            <person name="Lin X."/>
            <person name="Liu X."/>
            <person name="Mattei B."/>
            <person name="McIntosh T.C."/>
            <person name="McLeod M.P."/>
            <person name="McPherson D."/>
            <person name="Merkulov G."/>
            <person name="Milshina N.V."/>
            <person name="Mobarry C."/>
            <person name="Morris J."/>
            <person name="Moshrefi A."/>
            <person name="Mount S.M."/>
            <person name="Moy M."/>
            <person name="Murphy B."/>
            <person name="Murphy L."/>
            <person name="Muzny D.M."/>
            <person name="Nelson D.L."/>
            <person name="Nelson D.R."/>
            <person name="Nelson K.A."/>
            <person name="Nixon K."/>
            <person name="Nusskern D.R."/>
            <person name="Pacleb J.M."/>
            <person name="Palazzolo M."/>
            <person name="Pittman G.S."/>
            <person name="Pan S."/>
            <person name="Pollard J."/>
            <person name="Puri V."/>
            <person name="Reese M.G."/>
            <person name="Reinert K."/>
            <person name="Remington K."/>
            <person name="Saunders R.D."/>
            <person name="Scheeler F."/>
            <person name="Shen H."/>
            <person name="Shue B.C."/>
            <person name="Siden-Kiamos I."/>
            <person name="Simpson M."/>
            <person name="Skupski M.P."/>
            <person name="Smith T."/>
            <person name="Spier E."/>
            <person name="Spradling A.C."/>
            <person name="Stapleton M."/>
            <person name="Strong R."/>
            <person name="Sun E."/>
            <person name="Svirskas R."/>
            <person name="Tector C."/>
            <person name="Turner R."/>
            <person name="Venter E."/>
            <person name="Wang A.H."/>
            <person name="Wang X."/>
            <person name="Wang Z.Y."/>
            <person name="Wassarman D.A."/>
            <person name="Weinstock G.M."/>
            <person name="Weissenbach J."/>
            <person name="Williams S.M."/>
            <person name="WoodageT"/>
            <person name="Worley K.C."/>
            <person name="Wu D."/>
            <person name="Yang S."/>
            <person name="Yao Q.A."/>
            <person name="Ye J."/>
            <person name="Yeh R.F."/>
            <person name="Zaveri J.S."/>
            <person name="Zhan M."/>
            <person name="Zhang G."/>
            <person name="Zhao Q."/>
            <person name="Zheng L."/>
            <person name="Zheng X.H."/>
            <person name="Zhong F.N."/>
            <person name="Zhong W."/>
            <person name="Zhou X."/>
            <person name="Zhu S."/>
            <person name="Zhu X."/>
            <person name="Smith H.O."/>
            <person name="Gibbs R.A."/>
            <person name="Myers E.W."/>
            <person name="Rubin G.M."/>
            <person name="Venter J.C."/>
        </authorList>
    </citation>
    <scope>NUCLEOTIDE SEQUENCE [LARGE SCALE GENOMIC DNA]</scope>
    <source>
        <strain evidence="5">Berkeley</strain>
    </source>
</reference>
<evidence type="ECO:0000313" key="5">
    <source>
        <dbReference type="Proteomes" id="UP000000803"/>
    </source>
</evidence>
<dbReference type="FlyBase" id="FBgn0030673">
    <property type="gene designation" value="CG15601"/>
</dbReference>
<dbReference type="SMART" id="SM00595">
    <property type="entry name" value="MADF"/>
    <property type="match status" value="1"/>
</dbReference>
<evidence type="ECO:0000313" key="2">
    <source>
        <dbReference type="EMBL" id="AAF48494.1"/>
    </source>
</evidence>
<reference evidence="3" key="7">
    <citation type="submission" date="2006-04" db="EMBL/GenBank/DDBJ databases">
        <authorList>
            <person name="Stapleton M."/>
            <person name="Carlson J."/>
            <person name="Chavez C."/>
            <person name="Frise E."/>
            <person name="George R."/>
            <person name="Pacleb J."/>
            <person name="Park S."/>
            <person name="Wan K."/>
            <person name="Yu C."/>
            <person name="Celniker S."/>
        </authorList>
    </citation>
    <scope>NUCLEOTIDE SEQUENCE</scope>
</reference>
<feature type="domain" description="MADF" evidence="1">
    <location>
        <begin position="13"/>
        <end position="106"/>
    </location>
</feature>
<dbReference type="PaxDb" id="7227-FBpp0073871"/>
<reference evidence="2 5" key="9">
    <citation type="journal article" date="2007" name="Science">
        <title>The Release 5.1 annotation of Drosophila melanogaster heterochromatin.</title>
        <authorList>
            <person name="Smith C.D."/>
            <person name="Shu S."/>
            <person name="Mungall C.J."/>
            <person name="Karpen G.H."/>
        </authorList>
    </citation>
    <scope>NUCLEOTIDE SEQUENCE [LARGE SCALE GENOMIC DNA]</scope>
    <source>
        <strain evidence="5">Berkeley</strain>
    </source>
</reference>
<dbReference type="EMBL" id="AE014298">
    <property type="protein sequence ID" value="AAF48494.1"/>
    <property type="molecule type" value="Genomic_DNA"/>
</dbReference>
<reference evidence="2 5" key="6">
    <citation type="journal article" date="2005" name="PLoS Comput. Biol.">
        <title>Combined evidence annotation of transposable elements in genome sequences.</title>
        <authorList>
            <person name="Quesneville H."/>
            <person name="Bergman C.M."/>
            <person name="Andrieu O."/>
            <person name="Autard D."/>
            <person name="Nouaud D."/>
            <person name="Ashburner M."/>
            <person name="Anxolabehere D."/>
        </authorList>
    </citation>
    <scope>NUCLEOTIDE SEQUENCE [LARGE SCALE GENOMIC DNA]</scope>
    <source>
        <strain evidence="5">Berkeley</strain>
    </source>
</reference>
<proteinExistence type="evidence at transcript level"/>
<dbReference type="OrthoDB" id="6577442at2759"/>
<reference evidence="2" key="15">
    <citation type="submission" date="2024-06" db="EMBL/GenBank/DDBJ databases">
        <title>Drosophila melanogaster release 4 sequence.</title>
        <authorList>
            <consortium name="Berkeley Drosophila Genome Project"/>
            <person name="Celniker S."/>
            <person name="Carlson J."/>
            <person name="Wan K."/>
            <person name="Pfeiffer B."/>
            <person name="Frise E."/>
            <person name="George R."/>
            <person name="Hoskins R."/>
            <person name="Stapleton M."/>
            <person name="Pacleb J."/>
            <person name="Park S."/>
            <person name="Svirskas R."/>
            <person name="Smith E."/>
            <person name="Yu C."/>
            <person name="Rubin G."/>
        </authorList>
    </citation>
    <scope>NUCLEOTIDE SEQUENCE</scope>
</reference>
<dbReference type="Bgee" id="FBgn0030673">
    <property type="expression patterns" value="Expressed in T neuron T5d (Drosophila) in embryonic/larval optic lobe (Drosophila) and 54 other cell types or tissues"/>
</dbReference>
<reference evidence="2" key="12">
    <citation type="journal article" date="2015" name="G3 (Bethesda)">
        <title>Gene Model Annotations for Drosophila melanogaster: The Rule-Benders.</title>
        <authorList>
            <consortium name="FlyBase Consortium"/>
            <person name="Crosby M.A."/>
            <person name="Gramates L.S."/>
            <person name="Dos Santos G."/>
            <person name="Matthews B.B."/>
            <person name="St Pierre S.E."/>
            <person name="Zhou P."/>
            <person name="Schroeder A.J."/>
            <person name="Falls K."/>
            <person name="Emmert D.B."/>
            <person name="Russo S.M."/>
            <person name="Gelbart W.M."/>
            <person name="null"/>
        </authorList>
    </citation>
    <scope>NUCLEOTIDE SEQUENCE</scope>
</reference>
<reference evidence="5" key="2">
    <citation type="journal article" date="2002" name="Genome Biol.">
        <title>Finishing a whole-genome shotgun: release 3 of the Drosophila melanogaster euchromatic genome sequence.</title>
        <authorList>
            <person name="Celniker S.E."/>
            <person name="Wheeler D.A."/>
            <person name="Kronmiller B."/>
            <person name="Carlson J.W."/>
            <person name="Halpern A."/>
            <person name="Patel S."/>
            <person name="Adams M."/>
            <person name="Champe M."/>
            <person name="Dugan S.P."/>
            <person name="Frise E."/>
            <person name="Hodgson A."/>
            <person name="George R.A."/>
            <person name="Hoskins R.A."/>
            <person name="Laverty T."/>
            <person name="Muzny D.M."/>
            <person name="Nelson C.R."/>
            <person name="Pacleb J.M."/>
            <person name="Park S."/>
            <person name="Pfeiffer B.D."/>
            <person name="Richards S."/>
            <person name="Sodergren E.J."/>
            <person name="Svirskas R."/>
            <person name="Tabor P.E."/>
            <person name="Wan K."/>
            <person name="Stapleton M."/>
            <person name="Sutton G.G."/>
            <person name="Venter C."/>
            <person name="Weinstock G."/>
            <person name="Scherer S.E."/>
            <person name="Myers E.W."/>
            <person name="Gibbs R.A."/>
            <person name="Rubin G.M."/>
        </authorList>
    </citation>
    <scope>NUCLEOTIDE SEQUENCE [LARGE SCALE GENOMIC DNA]</scope>
    <source>
        <strain evidence="5">Berkeley</strain>
    </source>
</reference>
<keyword evidence="5" id="KW-1185">Reference proteome</keyword>
<dbReference type="IntAct" id="Q9VXR4">
    <property type="interactions" value="1"/>
</dbReference>
<reference evidence="2" key="13">
    <citation type="journal article" date="2015" name="Genome Res.">
        <title>The Release 6 reference sequence of the Drosophila melanogaster genome.</title>
        <authorList>
            <person name="Hoskins R.A."/>
            <person name="Carlson J.W."/>
            <person name="Wan K.H."/>
            <person name="Park S."/>
            <person name="Mendez I."/>
            <person name="Galle S.E."/>
            <person name="Booth B.W."/>
            <person name="Pfeiffer B.D."/>
            <person name="George R.A."/>
            <person name="Svirskas R."/>
            <person name="Krzywinski M."/>
            <person name="Schein J."/>
            <person name="Accardo M.C."/>
            <person name="Damia E."/>
            <person name="Messina G."/>
            <person name="Mendez-Lago M."/>
            <person name="de Pablos B."/>
            <person name="Demakova O.V."/>
            <person name="Andreyeva E.N."/>
            <person name="Boldyreva L.V."/>
            <person name="Marra M."/>
            <person name="Carvalho A.B."/>
            <person name="Dimitri P."/>
            <person name="Villasante A."/>
            <person name="Zhimulev I.F."/>
            <person name="Rubin G.M."/>
            <person name="Karpen G.H."/>
            <person name="Celniker S.E."/>
        </authorList>
    </citation>
    <scope>NUCLEOTIDE SEQUENCE</scope>
</reference>
<gene>
    <name evidence="2" type="primary">Dmel\CG15601</name>
    <name evidence="2 4" type="ORF">CG15601</name>
    <name evidence="2" type="ORF">Dmel_CG15601</name>
</gene>
<dbReference type="BioGRID-ORCS" id="32509">
    <property type="hits" value="0 hits in 1 CRISPR screen"/>
</dbReference>
<dbReference type="AlphaFoldDB" id="Q9VXR4"/>
<reference evidence="2 5" key="10">
    <citation type="journal article" date="2007" name="Science">
        <title>Sequence finishing and mapping of Drosophila melanogaster heterochromatin.</title>
        <authorList>
            <person name="Hoskins R.A."/>
            <person name="Carlson J.W."/>
            <person name="Kennedy C."/>
            <person name="Acevedo D."/>
            <person name="Evans-Holm M."/>
            <person name="Frise E."/>
            <person name="Wan K.H."/>
            <person name="Park S."/>
            <person name="Mendez-Lago M."/>
            <person name="Rossi F."/>
            <person name="Villasante A."/>
            <person name="Dimitri P."/>
            <person name="Karpen G.H."/>
            <person name="Celniker S.E."/>
        </authorList>
    </citation>
    <scope>NUCLEOTIDE SEQUENCE [LARGE SCALE GENOMIC DNA]</scope>
    <source>
        <strain evidence="5">Berkeley</strain>
    </source>
</reference>
<dbReference type="HOGENOM" id="CLU_081682_0_0_1"/>
<reference evidence="2" key="14">
    <citation type="submission" date="2023-12" db="EMBL/GenBank/DDBJ databases">
        <authorList>
            <consortium name="FlyBase"/>
        </authorList>
    </citation>
    <scope>NUCLEOTIDE SEQUENCE</scope>
</reference>
<dbReference type="RefSeq" id="NP_573058.1">
    <property type="nucleotide sequence ID" value="NM_132830.3"/>
</dbReference>
<reference evidence="2" key="8">
    <citation type="submission" date="2006-08" db="EMBL/GenBank/DDBJ databases">
        <authorList>
            <person name="Celniker S."/>
            <person name="Carlson J."/>
            <person name="Wan K."/>
            <person name="Frise E."/>
            <person name="Hoskins R."/>
            <person name="Park S."/>
            <person name="Svirskas R."/>
            <person name="Rubin G."/>
        </authorList>
    </citation>
    <scope>NUCLEOTIDE SEQUENCE</scope>
</reference>
<dbReference type="OMA" id="QPCLYNS"/>
<dbReference type="GeneID" id="32509"/>
<evidence type="ECO:0000259" key="1">
    <source>
        <dbReference type="PROSITE" id="PS51029"/>
    </source>
</evidence>
<accession>Q9VXR4</accession>
<dbReference type="PANTHER" id="PTHR21505">
    <property type="entry name" value="MADF DOMAIN-CONTAINING PROTEIN-RELATED"/>
    <property type="match status" value="1"/>
</dbReference>
<dbReference type="UCSC" id="CG15601-RA">
    <property type="organism name" value="d. melanogaster"/>
</dbReference>